<feature type="domain" description="UGGT thioredoxin-like" evidence="1">
    <location>
        <begin position="3"/>
        <end position="71"/>
    </location>
</feature>
<dbReference type="Proteomes" id="UP001331761">
    <property type="component" value="Unassembled WGS sequence"/>
</dbReference>
<dbReference type="GO" id="GO:0018279">
    <property type="term" value="P:protein N-linked glycosylation via asparagine"/>
    <property type="evidence" value="ECO:0007669"/>
    <property type="project" value="TreeGrafter"/>
</dbReference>
<dbReference type="InterPro" id="IPR009448">
    <property type="entry name" value="UDP-g_GGtrans"/>
</dbReference>
<evidence type="ECO:0000259" key="1">
    <source>
        <dbReference type="Pfam" id="PF18401"/>
    </source>
</evidence>
<dbReference type="GO" id="GO:0036503">
    <property type="term" value="P:ERAD pathway"/>
    <property type="evidence" value="ECO:0007669"/>
    <property type="project" value="TreeGrafter"/>
</dbReference>
<comment type="caution">
    <text evidence="2">The sequence shown here is derived from an EMBL/GenBank/DDBJ whole genome shotgun (WGS) entry which is preliminary data.</text>
</comment>
<evidence type="ECO:0000313" key="2">
    <source>
        <dbReference type="EMBL" id="KAK5977608.1"/>
    </source>
</evidence>
<sequence>MESQELGPTKQWQLQDLSFQAAQRIINEGENALEALSQLSQDFPLHARSLSRHVVHQEVRRDIELNRKNHLSDAGLLIRIRLCHAI</sequence>
<dbReference type="AlphaFoldDB" id="A0AAN8FZF9"/>
<dbReference type="EMBL" id="WIXE01010384">
    <property type="protein sequence ID" value="KAK5977608.1"/>
    <property type="molecule type" value="Genomic_DNA"/>
</dbReference>
<dbReference type="PANTHER" id="PTHR11226">
    <property type="entry name" value="UDP-GLUCOSE GLYCOPROTEIN:GLUCOSYLTRANSFERASE"/>
    <property type="match status" value="1"/>
</dbReference>
<accession>A0AAN8FZF9</accession>
<keyword evidence="3" id="KW-1185">Reference proteome</keyword>
<name>A0AAN8FZF9_TRICO</name>
<dbReference type="GO" id="GO:0051082">
    <property type="term" value="F:unfolded protein binding"/>
    <property type="evidence" value="ECO:0007669"/>
    <property type="project" value="TreeGrafter"/>
</dbReference>
<reference evidence="2 3" key="1">
    <citation type="submission" date="2019-10" db="EMBL/GenBank/DDBJ databases">
        <title>Assembly and Annotation for the nematode Trichostrongylus colubriformis.</title>
        <authorList>
            <person name="Martin J."/>
        </authorList>
    </citation>
    <scope>NUCLEOTIDE SEQUENCE [LARGE SCALE GENOMIC DNA]</scope>
    <source>
        <strain evidence="2">G859</strain>
        <tissue evidence="2">Whole worm</tissue>
    </source>
</reference>
<gene>
    <name evidence="2" type="ORF">GCK32_013937</name>
</gene>
<dbReference type="GO" id="GO:0005783">
    <property type="term" value="C:endoplasmic reticulum"/>
    <property type="evidence" value="ECO:0007669"/>
    <property type="project" value="TreeGrafter"/>
</dbReference>
<protein>
    <recommendedName>
        <fullName evidence="1">UGGT thioredoxin-like domain-containing protein</fullName>
    </recommendedName>
</protein>
<dbReference type="GO" id="GO:0003980">
    <property type="term" value="F:UDP-glucose:glycoprotein glucosyltransferase activity"/>
    <property type="evidence" value="ECO:0007669"/>
    <property type="project" value="InterPro"/>
</dbReference>
<dbReference type="PANTHER" id="PTHR11226:SF0">
    <property type="entry name" value="UDP-GLUCOSE:GLYCOPROTEIN GLUCOSYLTRANSFERASE"/>
    <property type="match status" value="1"/>
</dbReference>
<evidence type="ECO:0000313" key="3">
    <source>
        <dbReference type="Proteomes" id="UP001331761"/>
    </source>
</evidence>
<dbReference type="Pfam" id="PF18401">
    <property type="entry name" value="Thioredoxin_13"/>
    <property type="match status" value="1"/>
</dbReference>
<proteinExistence type="predicted"/>
<dbReference type="InterPro" id="IPR040694">
    <property type="entry name" value="UGGT_TRXL_2"/>
</dbReference>
<organism evidence="2 3">
    <name type="scientific">Trichostrongylus colubriformis</name>
    <name type="common">Black scour worm</name>
    <dbReference type="NCBI Taxonomy" id="6319"/>
    <lineage>
        <taxon>Eukaryota</taxon>
        <taxon>Metazoa</taxon>
        <taxon>Ecdysozoa</taxon>
        <taxon>Nematoda</taxon>
        <taxon>Chromadorea</taxon>
        <taxon>Rhabditida</taxon>
        <taxon>Rhabditina</taxon>
        <taxon>Rhabditomorpha</taxon>
        <taxon>Strongyloidea</taxon>
        <taxon>Trichostrongylidae</taxon>
        <taxon>Trichostrongylus</taxon>
    </lineage>
</organism>